<keyword evidence="2" id="KW-1133">Transmembrane helix</keyword>
<organism evidence="3 4">
    <name type="scientific">Marinobacterium iners DSM 11526</name>
    <dbReference type="NCBI Taxonomy" id="1122198"/>
    <lineage>
        <taxon>Bacteria</taxon>
        <taxon>Pseudomonadati</taxon>
        <taxon>Pseudomonadota</taxon>
        <taxon>Gammaproteobacteria</taxon>
        <taxon>Oceanospirillales</taxon>
        <taxon>Oceanospirillaceae</taxon>
        <taxon>Marinobacterium</taxon>
    </lineage>
</organism>
<sequence>MSPTETGLIIVAVVVVMAMIAFSIQTVENQRRERRMRLLMLKDQIRRADHLLHTLPEHYITREIRDVLVRYLQNRWKQVMELENTSENRQKLSEMEAFAAQPLPVVEHPPGSMTLHTDRNHAQRTAALLRELFQFLTELQNGGLLPPATTRDVIYQVKEAYTRTRIDVEIMEALEVEQQRGPAPALPRYSTAAGKLQRLNQTQQLDRQIYELSAHMDKLQALVERERLLREAEEERKRAEEAAKEDKFKPKSITDYRR</sequence>
<gene>
    <name evidence="3" type="ORF">SAMN02745729_1049</name>
</gene>
<dbReference type="RefSeq" id="WP_091824596.1">
    <property type="nucleotide sequence ID" value="NZ_FNRJ01000004.1"/>
</dbReference>
<feature type="region of interest" description="Disordered" evidence="1">
    <location>
        <begin position="232"/>
        <end position="258"/>
    </location>
</feature>
<dbReference type="AlphaFoldDB" id="A0A1H4BNJ4"/>
<keyword evidence="2" id="KW-0812">Transmembrane</keyword>
<protein>
    <submittedName>
        <fullName evidence="3">Uncharacterized protein</fullName>
    </submittedName>
</protein>
<evidence type="ECO:0000313" key="3">
    <source>
        <dbReference type="EMBL" id="SEA49700.1"/>
    </source>
</evidence>
<proteinExistence type="predicted"/>
<dbReference type="EMBL" id="FNRJ01000004">
    <property type="protein sequence ID" value="SEA49700.1"/>
    <property type="molecule type" value="Genomic_DNA"/>
</dbReference>
<name>A0A1H4BNJ4_9GAMM</name>
<feature type="transmembrane region" description="Helical" evidence="2">
    <location>
        <begin position="6"/>
        <end position="27"/>
    </location>
</feature>
<keyword evidence="2" id="KW-0472">Membrane</keyword>
<evidence type="ECO:0000256" key="1">
    <source>
        <dbReference type="SAM" id="MobiDB-lite"/>
    </source>
</evidence>
<evidence type="ECO:0000313" key="4">
    <source>
        <dbReference type="Proteomes" id="UP000242469"/>
    </source>
</evidence>
<keyword evidence="4" id="KW-1185">Reference proteome</keyword>
<evidence type="ECO:0000256" key="2">
    <source>
        <dbReference type="SAM" id="Phobius"/>
    </source>
</evidence>
<accession>A0A1H4BNJ4</accession>
<dbReference type="STRING" id="1122198.SAMN02745729_1049"/>
<dbReference type="Proteomes" id="UP000242469">
    <property type="component" value="Unassembled WGS sequence"/>
</dbReference>
<dbReference type="OrthoDB" id="6088829at2"/>
<reference evidence="4" key="1">
    <citation type="submission" date="2016-10" db="EMBL/GenBank/DDBJ databases">
        <authorList>
            <person name="Varghese N."/>
            <person name="Submissions S."/>
        </authorList>
    </citation>
    <scope>NUCLEOTIDE SEQUENCE [LARGE SCALE GENOMIC DNA]</scope>
    <source>
        <strain evidence="4">DSM 11526</strain>
    </source>
</reference>